<evidence type="ECO:0000313" key="3">
    <source>
        <dbReference type="Proteomes" id="UP000784294"/>
    </source>
</evidence>
<accession>A0A3S5CT31</accession>
<reference evidence="2" key="1">
    <citation type="submission" date="2018-11" db="EMBL/GenBank/DDBJ databases">
        <authorList>
            <consortium name="Pathogen Informatics"/>
        </authorList>
    </citation>
    <scope>NUCLEOTIDE SEQUENCE</scope>
</reference>
<evidence type="ECO:0000256" key="1">
    <source>
        <dbReference type="SAM" id="Phobius"/>
    </source>
</evidence>
<name>A0A3S5CT31_9PLAT</name>
<feature type="transmembrane region" description="Helical" evidence="1">
    <location>
        <begin position="369"/>
        <end position="401"/>
    </location>
</feature>
<keyword evidence="1" id="KW-1133">Transmembrane helix</keyword>
<gene>
    <name evidence="2" type="ORF">PXEA_LOCUS27918</name>
</gene>
<dbReference type="Proteomes" id="UP000784294">
    <property type="component" value="Unassembled WGS sequence"/>
</dbReference>
<keyword evidence="3" id="KW-1185">Reference proteome</keyword>
<sequence>MLESTESARPSLSNRALIRYTLSTITRWGSTTDVRVSVGQTTEQLVVEHIVQEKGINGLCVCVPLEELQALETTRPKTKTKRVERVDRIPAHYPHSHRSIYTTNQPYLRLPRYSHNPAVEAWPGGWGVVVTQSGGEAYEHVKKNSSTAPGMASVGPACLRDMRHATHSFRDAHTRSKAAQLWNVEQQSVAAVSRPSPSNLIQAALVHHHTIRREAVPVRDAHVCLLCCPFAGMRVHVQSGACVCLLDVVQRHRSIDGRKPVCSCTKFWHRPTVQVSDSVSTCLQQSLLRKLHIFSTPKSSAFHSGTAATLKVRHLDAALPTLWLMRHLNRTCPTNCFTLCRLITLHFYPFPTFAHFPINSLSYFLSRLLYHYALIFFFFFFTSFLTSSSRFFVSIVSAVGIRFTRLRHFKNQPRLWANYVVNSTISGVGSLGHKHQLSWAAAKATAASSGSHRQLVQLGLGYSMRAPELPIGGWWLVRGGERFVVGAFLGGLYLGIGDQNGPTVITKGAVNKDRH</sequence>
<organism evidence="2 3">
    <name type="scientific">Protopolystoma xenopodis</name>
    <dbReference type="NCBI Taxonomy" id="117903"/>
    <lineage>
        <taxon>Eukaryota</taxon>
        <taxon>Metazoa</taxon>
        <taxon>Spiralia</taxon>
        <taxon>Lophotrochozoa</taxon>
        <taxon>Platyhelminthes</taxon>
        <taxon>Monogenea</taxon>
        <taxon>Polyopisthocotylea</taxon>
        <taxon>Polystomatidea</taxon>
        <taxon>Polystomatidae</taxon>
        <taxon>Protopolystoma</taxon>
    </lineage>
</organism>
<dbReference type="AlphaFoldDB" id="A0A3S5CT31"/>
<dbReference type="EMBL" id="CAAALY010247745">
    <property type="protein sequence ID" value="VEL34478.1"/>
    <property type="molecule type" value="Genomic_DNA"/>
</dbReference>
<protein>
    <submittedName>
        <fullName evidence="2">Uncharacterized protein</fullName>
    </submittedName>
</protein>
<proteinExistence type="predicted"/>
<keyword evidence="1" id="KW-0472">Membrane</keyword>
<comment type="caution">
    <text evidence="2">The sequence shown here is derived from an EMBL/GenBank/DDBJ whole genome shotgun (WGS) entry which is preliminary data.</text>
</comment>
<keyword evidence="1" id="KW-0812">Transmembrane</keyword>
<evidence type="ECO:0000313" key="2">
    <source>
        <dbReference type="EMBL" id="VEL34478.1"/>
    </source>
</evidence>